<dbReference type="EMBL" id="CP011454">
    <property type="protein sequence ID" value="AMW05836.1"/>
    <property type="molecule type" value="Genomic_DNA"/>
</dbReference>
<evidence type="ECO:0000313" key="2">
    <source>
        <dbReference type="EMBL" id="AMW05836.1"/>
    </source>
</evidence>
<evidence type="ECO:0000256" key="1">
    <source>
        <dbReference type="SAM" id="Phobius"/>
    </source>
</evidence>
<keyword evidence="1" id="KW-0812">Transmembrane</keyword>
<keyword evidence="3" id="KW-1185">Reference proteome</keyword>
<feature type="transmembrane region" description="Helical" evidence="1">
    <location>
        <begin position="209"/>
        <end position="232"/>
    </location>
</feature>
<feature type="transmembrane region" description="Helical" evidence="1">
    <location>
        <begin position="67"/>
        <end position="93"/>
    </location>
</feature>
<feature type="transmembrane region" description="Helical" evidence="1">
    <location>
        <begin position="252"/>
        <end position="271"/>
    </location>
</feature>
<proteinExistence type="predicted"/>
<keyword evidence="1" id="KW-0472">Membrane</keyword>
<feature type="transmembrane region" description="Helical" evidence="1">
    <location>
        <begin position="7"/>
        <end position="28"/>
    </location>
</feature>
<gene>
    <name evidence="2" type="ORF">GEMMAAP_15640</name>
</gene>
<dbReference type="KEGG" id="gph:GEMMAAP_15640"/>
<reference evidence="2 3" key="2">
    <citation type="journal article" date="2016" name="Environ. Microbiol. Rep.">
        <title>Metagenomic evidence for the presence of phototrophic Gemmatimonadetes bacteria in diverse environments.</title>
        <authorList>
            <person name="Zeng Y."/>
            <person name="Baumbach J."/>
            <person name="Barbosa E.G."/>
            <person name="Azevedo V."/>
            <person name="Zhang C."/>
            <person name="Koblizek M."/>
        </authorList>
    </citation>
    <scope>NUCLEOTIDE SEQUENCE [LARGE SCALE GENOMIC DNA]</scope>
    <source>
        <strain evidence="2 3">AP64</strain>
    </source>
</reference>
<keyword evidence="1" id="KW-1133">Transmembrane helix</keyword>
<evidence type="ECO:0000313" key="3">
    <source>
        <dbReference type="Proteomes" id="UP000076404"/>
    </source>
</evidence>
<accession>A0A143BLC4</accession>
<evidence type="ECO:0008006" key="4">
    <source>
        <dbReference type="Google" id="ProtNLM"/>
    </source>
</evidence>
<sequence>MQQHRALLYITMACVLLFVLLRIPLFVWGDTWFNLVLGREVAESGMITSNRTTAVGWGMPVVDVQWFAHYLFFVVEGVVGIAGVIVAGAALVAASFMWGAHFSVRHRATAGRTLLVTLTAFAAMGAQVVLRAQTLAYPFLLLFPAMLWLDSRHASKRTWWLVPAAALWANLHGSVLLAPIFAGALLVGRQLDRLRAGQGIDGRAAARDAVLAVTLAAAVFATPYGADVLQYYRNTAGNPVFRDFITEWYPLWSNGDVGGIAFLAMVVTALWHARAKTDAYTMLMLAGLGVMFATSIRHATPLALASLVLLPRVLDEALGQNFPLEFSQIRSAAARVVLAIASALFLVGLPLLALDKQRLAQPTALVARVAAAAVPGQCILVDEQQADRFLWYFPRLKGIVAHDVRVETLPAEYLRALGRAYANATLAASDQWFREFHVIVMDARMHPELIAELHADSTFVTIGSDATIAAFARRHATTTLSPCTTPSELRRAPSVTET</sequence>
<feature type="transmembrane region" description="Helical" evidence="1">
    <location>
        <begin position="160"/>
        <end position="188"/>
    </location>
</feature>
<name>A0A143BLC4_9BACT</name>
<reference evidence="2 3" key="1">
    <citation type="journal article" date="2014" name="Proc. Natl. Acad. Sci. U.S.A.">
        <title>Functional type 2 photosynthetic reaction centers found in the rare bacterial phylum Gemmatimonadetes.</title>
        <authorList>
            <person name="Zeng Y."/>
            <person name="Feng F."/>
            <person name="Medova H."/>
            <person name="Dean J."/>
            <person name="Koblizek M."/>
        </authorList>
    </citation>
    <scope>NUCLEOTIDE SEQUENCE [LARGE SCALE GENOMIC DNA]</scope>
    <source>
        <strain evidence="2 3">AP64</strain>
    </source>
</reference>
<protein>
    <recommendedName>
        <fullName evidence="4">Glycosyltransferase RgtA/B/C/D-like domain-containing protein</fullName>
    </recommendedName>
</protein>
<dbReference type="AlphaFoldDB" id="A0A143BLC4"/>
<organism evidence="2 3">
    <name type="scientific">Gemmatimonas phototrophica</name>
    <dbReference type="NCBI Taxonomy" id="1379270"/>
    <lineage>
        <taxon>Bacteria</taxon>
        <taxon>Pseudomonadati</taxon>
        <taxon>Gemmatimonadota</taxon>
        <taxon>Gemmatimonadia</taxon>
        <taxon>Gemmatimonadales</taxon>
        <taxon>Gemmatimonadaceae</taxon>
        <taxon>Gemmatimonas</taxon>
    </lineage>
</organism>
<feature type="transmembrane region" description="Helical" evidence="1">
    <location>
        <begin position="114"/>
        <end position="140"/>
    </location>
</feature>
<dbReference type="STRING" id="1379270.GEMMAAP_15640"/>
<feature type="transmembrane region" description="Helical" evidence="1">
    <location>
        <begin position="332"/>
        <end position="354"/>
    </location>
</feature>
<feature type="transmembrane region" description="Helical" evidence="1">
    <location>
        <begin position="283"/>
        <end position="312"/>
    </location>
</feature>
<dbReference type="Proteomes" id="UP000076404">
    <property type="component" value="Chromosome"/>
</dbReference>